<sequence length="735" mass="82605">MNTKPSVCRLSDFFEAYMPNEGLQSLDSVISELEKQKILATRARSGNQRPSSLTGSPGYTHLLTPFKGLFRGFTKPHRLIKSLQLVGDAVRRALAIVKGTDVSTCSIRGSDAGDAPFLDAYLTANAHLPLRCADVVVPIRAIGAKACGDQMESEIIALLSRIMKEDARRRFIYAITIERNQVWLWYHSRSQCVIAEPFSLTEHPDLLIKVLTCLLSASSERLGYDPLVTLLPDSSYVYELPPDGNRTEPLFYQTVELLSQLPAADVGGRSSLHMPGTPERVLKDVTLDNHVRTEADAQQQLFRDIIAVSRDEAWRSREILKDFPKHHLDSLAEALRDDNYKKFFSCIIAKCIRPCTISPSLPHSNCTHKPKRRCFFVYELVCKPLSDIATLGEAVDLLKQSLTALQIMFCAGWVHCDVSSGNILGFRTGQDARWQVKLSDLEFAKRFPPEGDGVVEESRMGTPQFMAWELQSSRHFLPPTTEIGMARRTAHPKKPVVHNYQHDLEPLFWILLWLLTMRSKLSPSRAFGDLFFQQTASRVHIAARGRLVSSEEGLVDDPDLPRSLPPPLHRESPFVMALDILRSDLYVEYVTRNGTGSQDDVASYSWIMSEGVSNFFSAIEDSQREWSDIELLVDSDTQPAHRDEDDHLLPAVPPSTKRKPVESETGHDQQGPRKRLRLVSTNTPPLPQRSGPVTRSMTRNQANIRPNTRSVTRRLQKSNAQSGPASPTLARKTRR</sequence>
<feature type="compositionally biased region" description="Basic and acidic residues" evidence="1">
    <location>
        <begin position="639"/>
        <end position="648"/>
    </location>
</feature>
<dbReference type="Gene3D" id="1.10.510.10">
    <property type="entry name" value="Transferase(Phosphotransferase) domain 1"/>
    <property type="match status" value="1"/>
</dbReference>
<proteinExistence type="predicted"/>
<dbReference type="GeneID" id="6009434"/>
<feature type="region of interest" description="Disordered" evidence="1">
    <location>
        <begin position="637"/>
        <end position="735"/>
    </location>
</feature>
<feature type="domain" description="Fungal-type protein kinase" evidence="2">
    <location>
        <begin position="290"/>
        <end position="514"/>
    </location>
</feature>
<feature type="compositionally biased region" description="Basic and acidic residues" evidence="1">
    <location>
        <begin position="659"/>
        <end position="671"/>
    </location>
</feature>
<dbReference type="SUPFAM" id="SSF56112">
    <property type="entry name" value="Protein kinase-like (PK-like)"/>
    <property type="match status" value="1"/>
</dbReference>
<dbReference type="InParanoid" id="A8NE30"/>
<dbReference type="GO" id="GO:0016301">
    <property type="term" value="F:kinase activity"/>
    <property type="evidence" value="ECO:0007669"/>
    <property type="project" value="UniProtKB-KW"/>
</dbReference>
<keyword evidence="4" id="KW-1185">Reference proteome</keyword>
<dbReference type="InterPro" id="IPR040976">
    <property type="entry name" value="Pkinase_fungal"/>
</dbReference>
<dbReference type="VEuPathDB" id="FungiDB:CC1G_12646"/>
<feature type="compositionally biased region" description="Polar residues" evidence="1">
    <location>
        <begin position="691"/>
        <end position="710"/>
    </location>
</feature>
<dbReference type="Pfam" id="PF17667">
    <property type="entry name" value="Pkinase_fungal"/>
    <property type="match status" value="2"/>
</dbReference>
<keyword evidence="3" id="KW-0808">Transferase</keyword>
<dbReference type="EMBL" id="AACS02000002">
    <property type="protein sequence ID" value="EAU88875.2"/>
    <property type="molecule type" value="Genomic_DNA"/>
</dbReference>
<dbReference type="Proteomes" id="UP000001861">
    <property type="component" value="Unassembled WGS sequence"/>
</dbReference>
<dbReference type="AlphaFoldDB" id="A8NE30"/>
<name>A8NE30_COPC7</name>
<accession>A8NE30</accession>
<dbReference type="InterPro" id="IPR011009">
    <property type="entry name" value="Kinase-like_dom_sf"/>
</dbReference>
<evidence type="ECO:0000313" key="4">
    <source>
        <dbReference type="Proteomes" id="UP000001861"/>
    </source>
</evidence>
<dbReference type="KEGG" id="cci:CC1G_12646"/>
<keyword evidence="3" id="KW-0418">Kinase</keyword>
<evidence type="ECO:0000256" key="1">
    <source>
        <dbReference type="SAM" id="MobiDB-lite"/>
    </source>
</evidence>
<dbReference type="RefSeq" id="XP_001832932.2">
    <property type="nucleotide sequence ID" value="XM_001832880.2"/>
</dbReference>
<gene>
    <name evidence="3" type="ORF">CC1G_12646</name>
</gene>
<comment type="caution">
    <text evidence="3">The sequence shown here is derived from an EMBL/GenBank/DDBJ whole genome shotgun (WGS) entry which is preliminary data.</text>
</comment>
<dbReference type="eggNOG" id="ENOG502RSE5">
    <property type="taxonomic scope" value="Eukaryota"/>
</dbReference>
<reference evidence="3 4" key="1">
    <citation type="journal article" date="2010" name="Proc. Natl. Acad. Sci. U.S.A.">
        <title>Insights into evolution of multicellular fungi from the assembled chromosomes of the mushroom Coprinopsis cinerea (Coprinus cinereus).</title>
        <authorList>
            <person name="Stajich J.E."/>
            <person name="Wilke S.K."/>
            <person name="Ahren D."/>
            <person name="Au C.H."/>
            <person name="Birren B.W."/>
            <person name="Borodovsky M."/>
            <person name="Burns C."/>
            <person name="Canback B."/>
            <person name="Casselton L.A."/>
            <person name="Cheng C.K."/>
            <person name="Deng J."/>
            <person name="Dietrich F.S."/>
            <person name="Fargo D.C."/>
            <person name="Farman M.L."/>
            <person name="Gathman A.C."/>
            <person name="Goldberg J."/>
            <person name="Guigo R."/>
            <person name="Hoegger P.J."/>
            <person name="Hooker J.B."/>
            <person name="Huggins A."/>
            <person name="James T.Y."/>
            <person name="Kamada T."/>
            <person name="Kilaru S."/>
            <person name="Kodira C."/>
            <person name="Kues U."/>
            <person name="Kupfer D."/>
            <person name="Kwan H.S."/>
            <person name="Lomsadze A."/>
            <person name="Li W."/>
            <person name="Lilly W.W."/>
            <person name="Ma L.J."/>
            <person name="Mackey A.J."/>
            <person name="Manning G."/>
            <person name="Martin F."/>
            <person name="Muraguchi H."/>
            <person name="Natvig D.O."/>
            <person name="Palmerini H."/>
            <person name="Ramesh M.A."/>
            <person name="Rehmeyer C.J."/>
            <person name="Roe B.A."/>
            <person name="Shenoy N."/>
            <person name="Stanke M."/>
            <person name="Ter-Hovhannisyan V."/>
            <person name="Tunlid A."/>
            <person name="Velagapudi R."/>
            <person name="Vision T.J."/>
            <person name="Zeng Q."/>
            <person name="Zolan M.E."/>
            <person name="Pukkila P.J."/>
        </authorList>
    </citation>
    <scope>NUCLEOTIDE SEQUENCE [LARGE SCALE GENOMIC DNA]</scope>
    <source>
        <strain evidence="4">Okayama-7 / 130 / ATCC MYA-4618 / FGSC 9003</strain>
    </source>
</reference>
<feature type="domain" description="Fungal-type protein kinase" evidence="2">
    <location>
        <begin position="154"/>
        <end position="240"/>
    </location>
</feature>
<dbReference type="OrthoDB" id="3271139at2759"/>
<dbReference type="HOGENOM" id="CLU_011584_0_2_1"/>
<organism evidence="3 4">
    <name type="scientific">Coprinopsis cinerea (strain Okayama-7 / 130 / ATCC MYA-4618 / FGSC 9003)</name>
    <name type="common">Inky cap fungus</name>
    <name type="synonym">Hormographiella aspergillata</name>
    <dbReference type="NCBI Taxonomy" id="240176"/>
    <lineage>
        <taxon>Eukaryota</taxon>
        <taxon>Fungi</taxon>
        <taxon>Dikarya</taxon>
        <taxon>Basidiomycota</taxon>
        <taxon>Agaricomycotina</taxon>
        <taxon>Agaricomycetes</taxon>
        <taxon>Agaricomycetidae</taxon>
        <taxon>Agaricales</taxon>
        <taxon>Agaricineae</taxon>
        <taxon>Psathyrellaceae</taxon>
        <taxon>Coprinopsis</taxon>
    </lineage>
</organism>
<dbReference type="PANTHER" id="PTHR38248:SF2">
    <property type="entry name" value="FUNK1 11"/>
    <property type="match status" value="1"/>
</dbReference>
<protein>
    <submittedName>
        <fullName evidence="3">Other/FunK1 protein kinase</fullName>
    </submittedName>
</protein>
<evidence type="ECO:0000313" key="3">
    <source>
        <dbReference type="EMBL" id="EAU88875.2"/>
    </source>
</evidence>
<evidence type="ECO:0000259" key="2">
    <source>
        <dbReference type="Pfam" id="PF17667"/>
    </source>
</evidence>
<dbReference type="PANTHER" id="PTHR38248">
    <property type="entry name" value="FUNK1 6"/>
    <property type="match status" value="1"/>
</dbReference>